<feature type="compositionally biased region" description="Low complexity" evidence="5">
    <location>
        <begin position="88"/>
        <end position="105"/>
    </location>
</feature>
<evidence type="ECO:0000256" key="1">
    <source>
        <dbReference type="ARBA" id="ARBA00004370"/>
    </source>
</evidence>
<feature type="domain" description="Mechanosensitive ion channel MscS" evidence="6">
    <location>
        <begin position="30"/>
        <end position="79"/>
    </location>
</feature>
<dbReference type="InterPro" id="IPR006685">
    <property type="entry name" value="MscS_channel_2nd"/>
</dbReference>
<dbReference type="AlphaFoldDB" id="A0A512J1Q1"/>
<accession>A0A512J1Q1</accession>
<dbReference type="Proteomes" id="UP000321960">
    <property type="component" value="Unassembled WGS sequence"/>
</dbReference>
<proteinExistence type="predicted"/>
<evidence type="ECO:0000256" key="2">
    <source>
        <dbReference type="ARBA" id="ARBA00022692"/>
    </source>
</evidence>
<keyword evidence="2" id="KW-0812">Transmembrane</keyword>
<evidence type="ECO:0000256" key="3">
    <source>
        <dbReference type="ARBA" id="ARBA00022989"/>
    </source>
</evidence>
<evidence type="ECO:0000313" key="8">
    <source>
        <dbReference type="Proteomes" id="UP000321960"/>
    </source>
</evidence>
<evidence type="ECO:0000259" key="6">
    <source>
        <dbReference type="Pfam" id="PF00924"/>
    </source>
</evidence>
<protein>
    <recommendedName>
        <fullName evidence="6">Mechanosensitive ion channel MscS domain-containing protein</fullName>
    </recommendedName>
</protein>
<keyword evidence="3" id="KW-1133">Transmembrane helix</keyword>
<reference evidence="7 8" key="1">
    <citation type="submission" date="2019-07" db="EMBL/GenBank/DDBJ databases">
        <title>Whole genome shotgun sequence of Methylobacterium oxalidis NBRC 107715.</title>
        <authorList>
            <person name="Hosoyama A."/>
            <person name="Uohara A."/>
            <person name="Ohji S."/>
            <person name="Ichikawa N."/>
        </authorList>
    </citation>
    <scope>NUCLEOTIDE SEQUENCE [LARGE SCALE GENOMIC DNA]</scope>
    <source>
        <strain evidence="7 8">NBRC 107715</strain>
    </source>
</reference>
<dbReference type="InterPro" id="IPR010920">
    <property type="entry name" value="LSM_dom_sf"/>
</dbReference>
<dbReference type="GO" id="GO:0016020">
    <property type="term" value="C:membrane"/>
    <property type="evidence" value="ECO:0007669"/>
    <property type="project" value="UniProtKB-SubCell"/>
</dbReference>
<comment type="caution">
    <text evidence="7">The sequence shown here is derived from an EMBL/GenBank/DDBJ whole genome shotgun (WGS) entry which is preliminary data.</text>
</comment>
<dbReference type="Gene3D" id="2.30.30.60">
    <property type="match status" value="1"/>
</dbReference>
<comment type="subcellular location">
    <subcellularLocation>
        <location evidence="1">Membrane</location>
    </subcellularLocation>
</comment>
<keyword evidence="4" id="KW-0472">Membrane</keyword>
<evidence type="ECO:0000256" key="4">
    <source>
        <dbReference type="ARBA" id="ARBA00023136"/>
    </source>
</evidence>
<feature type="region of interest" description="Disordered" evidence="5">
    <location>
        <begin position="85"/>
        <end position="105"/>
    </location>
</feature>
<sequence>MSDAPVRRVCRVASIPRTGWFLAGWEVNDALHNLLADILNLLTQPFVIGDQIRAGSHEYTVEDACVRATVLRTYDNQRVLPRTRRCSWTRSRSSPRTRGDTSPSR</sequence>
<evidence type="ECO:0000313" key="7">
    <source>
        <dbReference type="EMBL" id="GEP03789.1"/>
    </source>
</evidence>
<dbReference type="EMBL" id="BJZU01000028">
    <property type="protein sequence ID" value="GEP03789.1"/>
    <property type="molecule type" value="Genomic_DNA"/>
</dbReference>
<gene>
    <name evidence="7" type="ORF">MOX02_18270</name>
</gene>
<dbReference type="Pfam" id="PF00924">
    <property type="entry name" value="MS_channel_2nd"/>
    <property type="match status" value="1"/>
</dbReference>
<dbReference type="GO" id="GO:0008381">
    <property type="term" value="F:mechanosensitive monoatomic ion channel activity"/>
    <property type="evidence" value="ECO:0007669"/>
    <property type="project" value="UniProtKB-ARBA"/>
</dbReference>
<name>A0A512J1Q1_9HYPH</name>
<dbReference type="SUPFAM" id="SSF50182">
    <property type="entry name" value="Sm-like ribonucleoproteins"/>
    <property type="match status" value="1"/>
</dbReference>
<dbReference type="InterPro" id="IPR023408">
    <property type="entry name" value="MscS_beta-dom_sf"/>
</dbReference>
<evidence type="ECO:0000256" key="5">
    <source>
        <dbReference type="SAM" id="MobiDB-lite"/>
    </source>
</evidence>
<organism evidence="7 8">
    <name type="scientific">Methylobacterium oxalidis</name>
    <dbReference type="NCBI Taxonomy" id="944322"/>
    <lineage>
        <taxon>Bacteria</taxon>
        <taxon>Pseudomonadati</taxon>
        <taxon>Pseudomonadota</taxon>
        <taxon>Alphaproteobacteria</taxon>
        <taxon>Hyphomicrobiales</taxon>
        <taxon>Methylobacteriaceae</taxon>
        <taxon>Methylobacterium</taxon>
    </lineage>
</organism>